<dbReference type="AlphaFoldDB" id="A0A7J7MCW2"/>
<accession>A0A7J7MCW2</accession>
<feature type="region of interest" description="Disordered" evidence="1">
    <location>
        <begin position="1"/>
        <end position="31"/>
    </location>
</feature>
<organism evidence="2 3">
    <name type="scientific">Kingdonia uniflora</name>
    <dbReference type="NCBI Taxonomy" id="39325"/>
    <lineage>
        <taxon>Eukaryota</taxon>
        <taxon>Viridiplantae</taxon>
        <taxon>Streptophyta</taxon>
        <taxon>Embryophyta</taxon>
        <taxon>Tracheophyta</taxon>
        <taxon>Spermatophyta</taxon>
        <taxon>Magnoliopsida</taxon>
        <taxon>Ranunculales</taxon>
        <taxon>Circaeasteraceae</taxon>
        <taxon>Kingdonia</taxon>
    </lineage>
</organism>
<dbReference type="EMBL" id="JACGCM010001615">
    <property type="protein sequence ID" value="KAF6152707.1"/>
    <property type="molecule type" value="Genomic_DNA"/>
</dbReference>
<evidence type="ECO:0000313" key="3">
    <source>
        <dbReference type="Proteomes" id="UP000541444"/>
    </source>
</evidence>
<reference evidence="2 3" key="1">
    <citation type="journal article" date="2020" name="IScience">
        <title>Genome Sequencing of the Endangered Kingdonia uniflora (Circaeasteraceae, Ranunculales) Reveals Potential Mechanisms of Evolutionary Specialization.</title>
        <authorList>
            <person name="Sun Y."/>
            <person name="Deng T."/>
            <person name="Zhang A."/>
            <person name="Moore M.J."/>
            <person name="Landis J.B."/>
            <person name="Lin N."/>
            <person name="Zhang H."/>
            <person name="Zhang X."/>
            <person name="Huang J."/>
            <person name="Zhang X."/>
            <person name="Sun H."/>
            <person name="Wang H."/>
        </authorList>
    </citation>
    <scope>NUCLEOTIDE SEQUENCE [LARGE SCALE GENOMIC DNA]</scope>
    <source>
        <strain evidence="2">TB1705</strain>
        <tissue evidence="2">Leaf</tissue>
    </source>
</reference>
<feature type="compositionally biased region" description="Polar residues" evidence="1">
    <location>
        <begin position="1"/>
        <end position="25"/>
    </location>
</feature>
<sequence length="55" mass="6223">ILTHTLPTIPSGPSQRLHQGNQTFPQKGRPVGNKTIVTKLVLKAQLLQDKDYCWR</sequence>
<evidence type="ECO:0000313" key="2">
    <source>
        <dbReference type="EMBL" id="KAF6152707.1"/>
    </source>
</evidence>
<keyword evidence="3" id="KW-1185">Reference proteome</keyword>
<evidence type="ECO:0000256" key="1">
    <source>
        <dbReference type="SAM" id="MobiDB-lite"/>
    </source>
</evidence>
<comment type="caution">
    <text evidence="2">The sequence shown here is derived from an EMBL/GenBank/DDBJ whole genome shotgun (WGS) entry which is preliminary data.</text>
</comment>
<name>A0A7J7MCW2_9MAGN</name>
<protein>
    <submittedName>
        <fullName evidence="2">Uncharacterized protein</fullName>
    </submittedName>
</protein>
<proteinExistence type="predicted"/>
<gene>
    <name evidence="2" type="ORF">GIB67_021367</name>
</gene>
<dbReference type="Proteomes" id="UP000541444">
    <property type="component" value="Unassembled WGS sequence"/>
</dbReference>
<feature type="non-terminal residue" evidence="2">
    <location>
        <position position="1"/>
    </location>
</feature>